<organism evidence="1 2">
    <name type="scientific">Coccidioides immitis RMSCC 2394</name>
    <dbReference type="NCBI Taxonomy" id="404692"/>
    <lineage>
        <taxon>Eukaryota</taxon>
        <taxon>Fungi</taxon>
        <taxon>Dikarya</taxon>
        <taxon>Ascomycota</taxon>
        <taxon>Pezizomycotina</taxon>
        <taxon>Eurotiomycetes</taxon>
        <taxon>Eurotiomycetidae</taxon>
        <taxon>Onygenales</taxon>
        <taxon>Onygenaceae</taxon>
        <taxon>Coccidioides</taxon>
    </lineage>
</organism>
<dbReference type="AlphaFoldDB" id="A0A0J7AZV5"/>
<accession>A0A0J7AZV5</accession>
<dbReference type="Proteomes" id="UP000054565">
    <property type="component" value="Unassembled WGS sequence"/>
</dbReference>
<evidence type="ECO:0000313" key="2">
    <source>
        <dbReference type="Proteomes" id="UP000054565"/>
    </source>
</evidence>
<protein>
    <submittedName>
        <fullName evidence="1">Uncharacterized protein</fullName>
    </submittedName>
</protein>
<gene>
    <name evidence="1" type="ORF">CIRG_02689</name>
</gene>
<reference evidence="2" key="1">
    <citation type="journal article" date="2010" name="Genome Res.">
        <title>Population genomic sequencing of Coccidioides fungi reveals recent hybridization and transposon control.</title>
        <authorList>
            <person name="Neafsey D.E."/>
            <person name="Barker B.M."/>
            <person name="Sharpton T.J."/>
            <person name="Stajich J.E."/>
            <person name="Park D.J."/>
            <person name="Whiston E."/>
            <person name="Hung C.-Y."/>
            <person name="McMahan C."/>
            <person name="White J."/>
            <person name="Sykes S."/>
            <person name="Heiman D."/>
            <person name="Young S."/>
            <person name="Zeng Q."/>
            <person name="Abouelleil A."/>
            <person name="Aftuck L."/>
            <person name="Bessette D."/>
            <person name="Brown A."/>
            <person name="FitzGerald M."/>
            <person name="Lui A."/>
            <person name="Macdonald J.P."/>
            <person name="Priest M."/>
            <person name="Orbach M.J."/>
            <person name="Galgiani J.N."/>
            <person name="Kirkland T.N."/>
            <person name="Cole G.T."/>
            <person name="Birren B.W."/>
            <person name="Henn M.R."/>
            <person name="Taylor J.W."/>
            <person name="Rounsley S.D."/>
        </authorList>
    </citation>
    <scope>NUCLEOTIDE SEQUENCE [LARGE SCALE GENOMIC DNA]</scope>
    <source>
        <strain evidence="2">RMSCC 2394</strain>
    </source>
</reference>
<dbReference type="EMBL" id="DS028094">
    <property type="protein sequence ID" value="KMP02997.1"/>
    <property type="molecule type" value="Genomic_DNA"/>
</dbReference>
<evidence type="ECO:0000313" key="1">
    <source>
        <dbReference type="EMBL" id="KMP02997.1"/>
    </source>
</evidence>
<name>A0A0J7AZV5_COCIT</name>
<proteinExistence type="predicted"/>
<sequence length="148" mass="15990">MKEAGPVHCGNRNRVPFGSLVRLDSLLVHNDAKRWLSPAIVGGLPRTVPLAVPWAYQYDDAGSSTRLCCHVVSPDAVKRPFLVNAVDNRVAAEALRNLFPSTGIPNAHDHAQRNARSVSLTGIGPAFSTMSQYFGLLGFIVEMPLNAT</sequence>